<dbReference type="Proteomes" id="UP000095746">
    <property type="component" value="Unassembled WGS sequence"/>
</dbReference>
<dbReference type="RefSeq" id="WP_009261102.1">
    <property type="nucleotide sequence ID" value="NZ_CP084007.1"/>
</dbReference>
<evidence type="ECO:0000259" key="1">
    <source>
        <dbReference type="Pfam" id="PF01548"/>
    </source>
</evidence>
<feature type="domain" description="Transposase IS110-like N-terminal" evidence="1">
    <location>
        <begin position="2"/>
        <end position="82"/>
    </location>
</feature>
<sequence>MVKPKLIKGYGNNTLRKVETDKADTRKIARYGLDSWAELRQHTPIDTIRMQLKMLSRQQSLYTKIKTMIKNNPIALLDQIYPSIDNLFSNPVR</sequence>
<name>A0A174EDR3_FLAPL</name>
<accession>A0A174EDR3</accession>
<dbReference type="AlphaFoldDB" id="A0A174EDR3"/>
<dbReference type="GO" id="GO:0003677">
    <property type="term" value="F:DNA binding"/>
    <property type="evidence" value="ECO:0007669"/>
    <property type="project" value="InterPro"/>
</dbReference>
<gene>
    <name evidence="2" type="ORF">ERS852411_01403</name>
</gene>
<dbReference type="Pfam" id="PF01548">
    <property type="entry name" value="DEDD_Tnp_IS110"/>
    <property type="match status" value="1"/>
</dbReference>
<dbReference type="GO" id="GO:0006313">
    <property type="term" value="P:DNA transposition"/>
    <property type="evidence" value="ECO:0007669"/>
    <property type="project" value="InterPro"/>
</dbReference>
<protein>
    <submittedName>
        <fullName evidence="2">Transposase</fullName>
    </submittedName>
</protein>
<organism evidence="2 3">
    <name type="scientific">Flavonifractor plautii</name>
    <name type="common">Fusobacterium plautii</name>
    <dbReference type="NCBI Taxonomy" id="292800"/>
    <lineage>
        <taxon>Bacteria</taxon>
        <taxon>Bacillati</taxon>
        <taxon>Bacillota</taxon>
        <taxon>Clostridia</taxon>
        <taxon>Eubacteriales</taxon>
        <taxon>Oscillospiraceae</taxon>
        <taxon>Flavonifractor</taxon>
    </lineage>
</organism>
<dbReference type="InterPro" id="IPR002525">
    <property type="entry name" value="Transp_IS110-like_N"/>
</dbReference>
<dbReference type="GO" id="GO:0004803">
    <property type="term" value="F:transposase activity"/>
    <property type="evidence" value="ECO:0007669"/>
    <property type="project" value="InterPro"/>
</dbReference>
<evidence type="ECO:0000313" key="2">
    <source>
        <dbReference type="EMBL" id="CUO35851.1"/>
    </source>
</evidence>
<reference evidence="2 3" key="1">
    <citation type="submission" date="2015-09" db="EMBL/GenBank/DDBJ databases">
        <authorList>
            <consortium name="Pathogen Informatics"/>
        </authorList>
    </citation>
    <scope>NUCLEOTIDE SEQUENCE [LARGE SCALE GENOMIC DNA]</scope>
    <source>
        <strain evidence="2 3">2789STDY5608854</strain>
    </source>
</reference>
<dbReference type="EMBL" id="CYZT01000078">
    <property type="protein sequence ID" value="CUO35851.1"/>
    <property type="molecule type" value="Genomic_DNA"/>
</dbReference>
<evidence type="ECO:0000313" key="3">
    <source>
        <dbReference type="Proteomes" id="UP000095746"/>
    </source>
</evidence>
<proteinExistence type="predicted"/>